<dbReference type="GO" id="GO:0016772">
    <property type="term" value="F:transferase activity, transferring phosphorus-containing groups"/>
    <property type="evidence" value="ECO:0007669"/>
    <property type="project" value="InterPro"/>
</dbReference>
<gene>
    <name evidence="1" type="primary">yqfL_1</name>
    <name evidence="1" type="ORF">AVLFYP127_00049</name>
</gene>
<dbReference type="GO" id="GO:0005524">
    <property type="term" value="F:ATP binding"/>
    <property type="evidence" value="ECO:0007669"/>
    <property type="project" value="InterPro"/>
</dbReference>
<dbReference type="NCBIfam" id="NF003742">
    <property type="entry name" value="PRK05339.1"/>
    <property type="match status" value="1"/>
</dbReference>
<dbReference type="InterPro" id="IPR005177">
    <property type="entry name" value="Kinase-pyrophosphorylase"/>
</dbReference>
<dbReference type="AlphaFoldDB" id="A0A6N2QVX8"/>
<dbReference type="Pfam" id="PF03618">
    <property type="entry name" value="Kinase-PPPase"/>
    <property type="match status" value="1"/>
</dbReference>
<proteinExistence type="predicted"/>
<dbReference type="EC" id="2.7.11.32" evidence="1"/>
<evidence type="ECO:0000313" key="1">
    <source>
        <dbReference type="EMBL" id="VYS72702.1"/>
    </source>
</evidence>
<dbReference type="RefSeq" id="WP_019117439.1">
    <property type="nucleotide sequence ID" value="NZ_CACRSW010000001.1"/>
</dbReference>
<reference evidence="1" key="1">
    <citation type="submission" date="2019-11" db="EMBL/GenBank/DDBJ databases">
        <authorList>
            <person name="Feng L."/>
        </authorList>
    </citation>
    <scope>NUCLEOTIDE SEQUENCE</scope>
    <source>
        <strain evidence="1">AvaginalisLFYP127</strain>
    </source>
</reference>
<accession>A0A6N2QVX8</accession>
<name>A0A6N2QVX8_9FIRM</name>
<dbReference type="PANTHER" id="PTHR31756:SF3">
    <property type="entry name" value="PYRUVATE, PHOSPHATE DIKINASE REGULATORY PROTEIN 1, CHLOROPLASTIC"/>
    <property type="match status" value="1"/>
</dbReference>
<organism evidence="1">
    <name type="scientific">Anaerococcus vaginalis</name>
    <dbReference type="NCBI Taxonomy" id="33037"/>
    <lineage>
        <taxon>Bacteria</taxon>
        <taxon>Bacillati</taxon>
        <taxon>Bacillota</taxon>
        <taxon>Tissierellia</taxon>
        <taxon>Tissierellales</taxon>
        <taxon>Peptoniphilaceae</taxon>
        <taxon>Anaerococcus</taxon>
    </lineage>
</organism>
<dbReference type="PANTHER" id="PTHR31756">
    <property type="entry name" value="PYRUVATE, PHOSPHATE DIKINASE REGULATORY PROTEIN 1, CHLOROPLASTIC"/>
    <property type="match status" value="1"/>
</dbReference>
<keyword evidence="1" id="KW-0670">Pyruvate</keyword>
<protein>
    <submittedName>
        <fullName evidence="1">Pyruvate, phosphate dikinase regulatory protein</fullName>
        <ecNumber evidence="1">2.7.11.32</ecNumber>
    </submittedName>
</protein>
<sequence>MKLSVNIISDTSGYATEKIVKVSLSQFNVESITNIYPDVRDIDSLKDILNFIIETCDNFIIYHSFQDSRMNVYINDFCELNNITYVDITGYSIRTISKKLELEPKYAFSEESLYETDRFKTLNSLDFAIKYDDGKDFRSLKACDIAIIGVSRSSKTPLSIYMASKGYKVCNIPILLNTSLPDELFEIDSKKIFGLTIDKNILKSFREERLKSLGLSGKSQYSDIRAIQKELDYAKAIMEDLDCVMIDVTYKSIEETSDIIINHINSRKGEKND</sequence>
<dbReference type="EMBL" id="CACRSW010000001">
    <property type="protein sequence ID" value="VYS72702.1"/>
    <property type="molecule type" value="Genomic_DNA"/>
</dbReference>
<keyword evidence="1" id="KW-0808">Transferase</keyword>